<name>A0ABR4X567_9ACTN</name>
<proteinExistence type="predicted"/>
<organism evidence="2 3">
    <name type="scientific">Actinopolyspora erythraea</name>
    <dbReference type="NCBI Taxonomy" id="414996"/>
    <lineage>
        <taxon>Bacteria</taxon>
        <taxon>Bacillati</taxon>
        <taxon>Actinomycetota</taxon>
        <taxon>Actinomycetes</taxon>
        <taxon>Actinopolysporales</taxon>
        <taxon>Actinopolysporaceae</taxon>
        <taxon>Actinopolyspora</taxon>
    </lineage>
</organism>
<reference evidence="2 3" key="1">
    <citation type="journal article" date="2014" name="PLoS ONE">
        <title>Identification and Characterization of a New Erythromycin Biosynthetic Gene Cluster in Actinopolyspora erythraea YIM90600, a Novel Erythronolide-Producing Halophilic Actinomycete Isolated from Salt Field.</title>
        <authorList>
            <person name="Chen D."/>
            <person name="Feng J."/>
            <person name="Huang L."/>
            <person name="Zhang Q."/>
            <person name="Wu J."/>
            <person name="Zhu X."/>
            <person name="Duan Y."/>
            <person name="Xu Z."/>
        </authorList>
    </citation>
    <scope>NUCLEOTIDE SEQUENCE [LARGE SCALE GENOMIC DNA]</scope>
    <source>
        <strain evidence="2 3">YIM90600</strain>
    </source>
</reference>
<evidence type="ECO:0000256" key="1">
    <source>
        <dbReference type="SAM" id="SignalP"/>
    </source>
</evidence>
<dbReference type="EMBL" id="JPMV01000015">
    <property type="protein sequence ID" value="KGI81846.1"/>
    <property type="molecule type" value="Genomic_DNA"/>
</dbReference>
<keyword evidence="3" id="KW-1185">Reference proteome</keyword>
<dbReference type="InterPro" id="IPR036444">
    <property type="entry name" value="PLipase_A2_dom_sf"/>
</dbReference>
<keyword evidence="1" id="KW-0732">Signal</keyword>
<feature type="signal peptide" evidence="1">
    <location>
        <begin position="1"/>
        <end position="32"/>
    </location>
</feature>
<dbReference type="SUPFAM" id="SSF48619">
    <property type="entry name" value="Phospholipase A2, PLA2"/>
    <property type="match status" value="1"/>
</dbReference>
<dbReference type="Gene3D" id="1.20.90.10">
    <property type="entry name" value="Phospholipase A2 domain"/>
    <property type="match status" value="1"/>
</dbReference>
<gene>
    <name evidence="2" type="ORF">IL38_08970</name>
</gene>
<sequence>MLARKNRNRTRVPLMVLAACSATLLTGTGAHATTTDSEIRRTTDHYLFEVTLDEFLLIRSERPHADQLDWSSDACSYSPDSPLGYEFTASCQRHDFGYRNYKLQNRFTERNRTRIDDNFRADMYSSCAGDSLCERAADVYYYAVRQFGASSGSTAEALRKARTAAQHAPSPN</sequence>
<evidence type="ECO:0000313" key="3">
    <source>
        <dbReference type="Proteomes" id="UP000029737"/>
    </source>
</evidence>
<accession>A0ABR4X567</accession>
<dbReference type="PANTHER" id="PTHR40787:SF3">
    <property type="entry name" value="PROTEIN TRANSPORT PROTEIN SEC39"/>
    <property type="match status" value="1"/>
</dbReference>
<evidence type="ECO:0000313" key="2">
    <source>
        <dbReference type="EMBL" id="KGI81846.1"/>
    </source>
</evidence>
<dbReference type="Proteomes" id="UP000029737">
    <property type="component" value="Unassembled WGS sequence"/>
</dbReference>
<dbReference type="Pfam" id="PF09056">
    <property type="entry name" value="Phospholip_A2_3"/>
    <property type="match status" value="1"/>
</dbReference>
<comment type="caution">
    <text evidence="2">The sequence shown here is derived from an EMBL/GenBank/DDBJ whole genome shotgun (WGS) entry which is preliminary data.</text>
</comment>
<evidence type="ECO:0008006" key="4">
    <source>
        <dbReference type="Google" id="ProtNLM"/>
    </source>
</evidence>
<dbReference type="PANTHER" id="PTHR40787">
    <property type="entry name" value="SECRETED PROTEIN"/>
    <property type="match status" value="1"/>
</dbReference>
<feature type="chain" id="PRO_5045399415" description="Phospholipase" evidence="1">
    <location>
        <begin position="33"/>
        <end position="172"/>
    </location>
</feature>
<dbReference type="InterPro" id="IPR015141">
    <property type="entry name" value="PLipase_A2_prok/fun"/>
</dbReference>
<protein>
    <recommendedName>
        <fullName evidence="4">Phospholipase</fullName>
    </recommendedName>
</protein>